<dbReference type="AlphaFoldDB" id="A0A6J4UH80"/>
<gene>
    <name evidence="2" type="ORF">AVDCRST_MAG59-1421</name>
</gene>
<reference evidence="2" key="1">
    <citation type="submission" date="2020-02" db="EMBL/GenBank/DDBJ databases">
        <authorList>
            <person name="Meier V. D."/>
        </authorList>
    </citation>
    <scope>NUCLEOTIDE SEQUENCE</scope>
    <source>
        <strain evidence="2">AVDCRST_MAG59</strain>
    </source>
</reference>
<feature type="region of interest" description="Disordered" evidence="1">
    <location>
        <begin position="14"/>
        <end position="54"/>
    </location>
</feature>
<feature type="non-terminal residue" evidence="2">
    <location>
        <position position="54"/>
    </location>
</feature>
<sequence length="54" mass="5980">CSLGLIRCRARTLTATRRSTHRRPTGQPPVRERGDSSGAAGRSEQPERLIPNPR</sequence>
<evidence type="ECO:0000256" key="1">
    <source>
        <dbReference type="SAM" id="MobiDB-lite"/>
    </source>
</evidence>
<accession>A0A6J4UH80</accession>
<dbReference type="EMBL" id="CADCWF010000088">
    <property type="protein sequence ID" value="CAA9547277.1"/>
    <property type="molecule type" value="Genomic_DNA"/>
</dbReference>
<evidence type="ECO:0000313" key="2">
    <source>
        <dbReference type="EMBL" id="CAA9547277.1"/>
    </source>
</evidence>
<name>A0A6J4UH80_9BACT</name>
<organism evidence="2">
    <name type="scientific">uncultured Thermomicrobiales bacterium</name>
    <dbReference type="NCBI Taxonomy" id="1645740"/>
    <lineage>
        <taxon>Bacteria</taxon>
        <taxon>Pseudomonadati</taxon>
        <taxon>Thermomicrobiota</taxon>
        <taxon>Thermomicrobia</taxon>
        <taxon>Thermomicrobiales</taxon>
        <taxon>environmental samples</taxon>
    </lineage>
</organism>
<protein>
    <submittedName>
        <fullName evidence="2">Uncharacterized protein</fullName>
    </submittedName>
</protein>
<proteinExistence type="predicted"/>
<feature type="non-terminal residue" evidence="2">
    <location>
        <position position="1"/>
    </location>
</feature>